<feature type="region of interest" description="Disordered" evidence="1">
    <location>
        <begin position="293"/>
        <end position="320"/>
    </location>
</feature>
<dbReference type="STRING" id="2018661.A0A2A2L1J5"/>
<keyword evidence="2" id="KW-0472">Membrane</keyword>
<protein>
    <recommendedName>
        <fullName evidence="5">Transmembrane protein 177</fullName>
    </recommendedName>
</protein>
<keyword evidence="2" id="KW-1133">Transmembrane helix</keyword>
<dbReference type="InterPro" id="IPR026620">
    <property type="entry name" value="TMEM177"/>
</dbReference>
<dbReference type="PANTHER" id="PTHR21824">
    <property type="entry name" value="TRANSMEMBRANE PROTEIN 177"/>
    <property type="match status" value="1"/>
</dbReference>
<proteinExistence type="predicted"/>
<accession>A0A2A2L1J5</accession>
<evidence type="ECO:0000313" key="4">
    <source>
        <dbReference type="Proteomes" id="UP000218231"/>
    </source>
</evidence>
<evidence type="ECO:0008006" key="5">
    <source>
        <dbReference type="Google" id="ProtNLM"/>
    </source>
</evidence>
<organism evidence="3 4">
    <name type="scientific">Diploscapter pachys</name>
    <dbReference type="NCBI Taxonomy" id="2018661"/>
    <lineage>
        <taxon>Eukaryota</taxon>
        <taxon>Metazoa</taxon>
        <taxon>Ecdysozoa</taxon>
        <taxon>Nematoda</taxon>
        <taxon>Chromadorea</taxon>
        <taxon>Rhabditida</taxon>
        <taxon>Rhabditina</taxon>
        <taxon>Rhabditomorpha</taxon>
        <taxon>Rhabditoidea</taxon>
        <taxon>Rhabditidae</taxon>
        <taxon>Diploscapter</taxon>
    </lineage>
</organism>
<evidence type="ECO:0000256" key="2">
    <source>
        <dbReference type="SAM" id="Phobius"/>
    </source>
</evidence>
<feature type="transmembrane region" description="Helical" evidence="2">
    <location>
        <begin position="193"/>
        <end position="213"/>
    </location>
</feature>
<dbReference type="OrthoDB" id="110174at2759"/>
<name>A0A2A2L1J5_9BILA</name>
<dbReference type="PANTHER" id="PTHR21824:SF3">
    <property type="entry name" value="DUF5683 DOMAIN-CONTAINING PROTEIN"/>
    <property type="match status" value="1"/>
</dbReference>
<reference evidence="3 4" key="1">
    <citation type="journal article" date="2017" name="Curr. Biol.">
        <title>Genome architecture and evolution of a unichromosomal asexual nematode.</title>
        <authorList>
            <person name="Fradin H."/>
            <person name="Zegar C."/>
            <person name="Gutwein M."/>
            <person name="Lucas J."/>
            <person name="Kovtun M."/>
            <person name="Corcoran D."/>
            <person name="Baugh L.R."/>
            <person name="Kiontke K."/>
            <person name="Gunsalus K."/>
            <person name="Fitch D.H."/>
            <person name="Piano F."/>
        </authorList>
    </citation>
    <scope>NUCLEOTIDE SEQUENCE [LARGE SCALE GENOMIC DNA]</scope>
    <source>
        <strain evidence="3">PF1309</strain>
    </source>
</reference>
<gene>
    <name evidence="3" type="ORF">WR25_04883</name>
</gene>
<evidence type="ECO:0000256" key="1">
    <source>
        <dbReference type="SAM" id="MobiDB-lite"/>
    </source>
</evidence>
<dbReference type="EMBL" id="LIAE01007323">
    <property type="protein sequence ID" value="PAV80048.1"/>
    <property type="molecule type" value="Genomic_DNA"/>
</dbReference>
<dbReference type="AlphaFoldDB" id="A0A2A2L1J5"/>
<dbReference type="Proteomes" id="UP000218231">
    <property type="component" value="Unassembled WGS sequence"/>
</dbReference>
<evidence type="ECO:0000313" key="3">
    <source>
        <dbReference type="EMBL" id="PAV80048.1"/>
    </source>
</evidence>
<keyword evidence="2" id="KW-0812">Transmembrane</keyword>
<comment type="caution">
    <text evidence="3">The sequence shown here is derived from an EMBL/GenBank/DDBJ whole genome shotgun (WGS) entry which is preliminary data.</text>
</comment>
<dbReference type="GO" id="GO:0016020">
    <property type="term" value="C:membrane"/>
    <property type="evidence" value="ECO:0007669"/>
    <property type="project" value="TreeGrafter"/>
</dbReference>
<feature type="transmembrane region" description="Helical" evidence="2">
    <location>
        <begin position="168"/>
        <end position="187"/>
    </location>
</feature>
<keyword evidence="4" id="KW-1185">Reference proteome</keyword>
<sequence length="320" mass="36505">MAASRASWSWQKNILIGTIPVFPLIYGIKEAIRKNYNNLQNIYIERSSLKPSEQLKEIVNAELDKLDLDKMNLYMCLTDNAHPKTYGCFALREGAEIQLPVRVSFEDVEQARRLGANLEIDLGIPSFRKKVVVASEVGDEIVERMMLSDAAKHFIVQSQLQLAANSRIFVVPMLFQFTCLALAYPIYLLLGKVMAASLAVACALIIVYSAIFIQLKYHKTYKVQFADEITANLGEDYAQGAVDYFEASMRLNQLLRTVMGEEGEKNISENGDYKLDSLPFSERLSEAKKILMKMKKNDERKKRVEQRQKQKGEKEQNKEE</sequence>